<dbReference type="OrthoDB" id="878053at2"/>
<dbReference type="AlphaFoldDB" id="A0A1M6WII2"/>
<reference evidence="2" key="1">
    <citation type="submission" date="2016-11" db="EMBL/GenBank/DDBJ databases">
        <authorList>
            <person name="Varghese N."/>
            <person name="Submissions S."/>
        </authorList>
    </citation>
    <scope>NUCLEOTIDE SEQUENCE [LARGE SCALE GENOMIC DNA]</scope>
    <source>
        <strain evidence="2">DSM 18569</strain>
    </source>
</reference>
<proteinExistence type="predicted"/>
<protein>
    <submittedName>
        <fullName evidence="1">Uncharacterized protein</fullName>
    </submittedName>
</protein>
<sequence>MQNDLIEARLRRDTTLSAFLDQARPRYEDTEPDVAPLRTALAADQDRNPARKRGVRGQLTALLQRLSRALTAHAKSTANPELAARVPRRLSDLSRLSETSFAEQARLLLDLGQPHAKDLARRHYTAAHHTQAESLLSDFQTQRTEGRLADTSGSTGREALERLIKANARLVADLEDYFALYKEDEPDLWNEFRAAAKVVHRGGGSGGEKL</sequence>
<name>A0A1M6WII2_9BACT</name>
<dbReference type="RefSeq" id="WP_073283457.1">
    <property type="nucleotide sequence ID" value="NZ_FRAS01000008.1"/>
</dbReference>
<dbReference type="EMBL" id="FRAS01000008">
    <property type="protein sequence ID" value="SHK93444.1"/>
    <property type="molecule type" value="Genomic_DNA"/>
</dbReference>
<evidence type="ECO:0000313" key="1">
    <source>
        <dbReference type="EMBL" id="SHK93444.1"/>
    </source>
</evidence>
<accession>A0A1M6WII2</accession>
<gene>
    <name evidence="1" type="ORF">SAMN02746009_01802</name>
</gene>
<dbReference type="Proteomes" id="UP000183947">
    <property type="component" value="Unassembled WGS sequence"/>
</dbReference>
<evidence type="ECO:0000313" key="2">
    <source>
        <dbReference type="Proteomes" id="UP000183947"/>
    </source>
</evidence>
<keyword evidence="2" id="KW-1185">Reference proteome</keyword>
<organism evidence="1 2">
    <name type="scientific">Hymenobacter psychrotolerans DSM 18569</name>
    <dbReference type="NCBI Taxonomy" id="1121959"/>
    <lineage>
        <taxon>Bacteria</taxon>
        <taxon>Pseudomonadati</taxon>
        <taxon>Bacteroidota</taxon>
        <taxon>Cytophagia</taxon>
        <taxon>Cytophagales</taxon>
        <taxon>Hymenobacteraceae</taxon>
        <taxon>Hymenobacter</taxon>
    </lineage>
</organism>